<feature type="compositionally biased region" description="Basic residues" evidence="2">
    <location>
        <begin position="452"/>
        <end position="464"/>
    </location>
</feature>
<dbReference type="InterPro" id="IPR009003">
    <property type="entry name" value="Peptidase_S1_PA"/>
</dbReference>
<dbReference type="EMBL" id="HBKQ01000745">
    <property type="protein sequence ID" value="CAE2200532.1"/>
    <property type="molecule type" value="Transcribed_RNA"/>
</dbReference>
<gene>
    <name evidence="3" type="ORF">OAUR00152_LOCUS514</name>
    <name evidence="4" type="ORF">OAUR00152_LOCUS515</name>
</gene>
<dbReference type="Pfam" id="PF13365">
    <property type="entry name" value="Trypsin_2"/>
    <property type="match status" value="1"/>
</dbReference>
<proteinExistence type="predicted"/>
<evidence type="ECO:0000256" key="1">
    <source>
        <dbReference type="ARBA" id="ARBA00023026"/>
    </source>
</evidence>
<evidence type="ECO:0000256" key="2">
    <source>
        <dbReference type="SAM" id="MobiDB-lite"/>
    </source>
</evidence>
<dbReference type="EMBL" id="HBKQ01000746">
    <property type="protein sequence ID" value="CAE2200534.1"/>
    <property type="molecule type" value="Transcribed_RNA"/>
</dbReference>
<evidence type="ECO:0000313" key="4">
    <source>
        <dbReference type="EMBL" id="CAE2200534.1"/>
    </source>
</evidence>
<reference evidence="4" key="1">
    <citation type="submission" date="2021-01" db="EMBL/GenBank/DDBJ databases">
        <authorList>
            <person name="Corre E."/>
            <person name="Pelletier E."/>
            <person name="Niang G."/>
            <person name="Scheremetjew M."/>
            <person name="Finn R."/>
            <person name="Kale V."/>
            <person name="Holt S."/>
            <person name="Cochrane G."/>
            <person name="Meng A."/>
            <person name="Brown T."/>
            <person name="Cohen L."/>
        </authorList>
    </citation>
    <scope>NUCLEOTIDE SEQUENCE</scope>
    <source>
        <strain evidence="4">Isolate 1302-5</strain>
    </source>
</reference>
<name>A0A6U6CCM1_9STRA</name>
<evidence type="ECO:0000313" key="3">
    <source>
        <dbReference type="EMBL" id="CAE2200532.1"/>
    </source>
</evidence>
<protein>
    <recommendedName>
        <fullName evidence="5">Serine protease</fullName>
    </recommendedName>
</protein>
<dbReference type="SUPFAM" id="SSF50494">
    <property type="entry name" value="Trypsin-like serine proteases"/>
    <property type="match status" value="1"/>
</dbReference>
<dbReference type="AlphaFoldDB" id="A0A6U6CCM1"/>
<accession>A0A6U6CCM1</accession>
<sequence length="464" mass="50015">MAVPTVAAGATSNVSLARLLVRFFHQPSPASARAFLSSSRSCTRAQRRKLAALACLEEAWRNCDQSIAENVSDLVSAIVAELYEPFWFFRSTLFGDGEVEDRGRRRQTPCALFSRQLATPPLVRSKRDKFWTAPTGTARYEWLPSLETTSEADGATGKATFDAVVHFVQAGSGTGVHIGDGRVLTCAHVIEGRDDDALDEVEVPDRLRRGKLVMFASGRTFIAECTNVLETSDGSKDVALMMLGAELDVSSLPVSNTARAAVRGTGAAASGASGLPAAEIANKAVSLGDSLFCVGNPSNVDLESLTQGGIEFEPPTWHTSVGKCEGYLDPVVEKARAMQQARGRPPTRGELKSVMEAVPVDAQKGTCLQHSCWTYWGHSGAPLFNEDGQVCSLHCAWDDKTGMRHGQKLQHLLDVIAKGVEPVTSSSTNDVRAKDVEGRGSNTHAAEDTRARKNKKRRKVKTSQ</sequence>
<keyword evidence="1" id="KW-0843">Virulence</keyword>
<evidence type="ECO:0008006" key="5">
    <source>
        <dbReference type="Google" id="ProtNLM"/>
    </source>
</evidence>
<dbReference type="Gene3D" id="2.40.10.10">
    <property type="entry name" value="Trypsin-like serine proteases"/>
    <property type="match status" value="2"/>
</dbReference>
<feature type="region of interest" description="Disordered" evidence="2">
    <location>
        <begin position="424"/>
        <end position="464"/>
    </location>
</feature>
<dbReference type="InterPro" id="IPR043504">
    <property type="entry name" value="Peptidase_S1_PA_chymotrypsin"/>
</dbReference>
<organism evidence="4">
    <name type="scientific">Odontella aurita</name>
    <dbReference type="NCBI Taxonomy" id="265563"/>
    <lineage>
        <taxon>Eukaryota</taxon>
        <taxon>Sar</taxon>
        <taxon>Stramenopiles</taxon>
        <taxon>Ochrophyta</taxon>
        <taxon>Bacillariophyta</taxon>
        <taxon>Mediophyceae</taxon>
        <taxon>Biddulphiophycidae</taxon>
        <taxon>Eupodiscales</taxon>
        <taxon>Odontellaceae</taxon>
        <taxon>Odontella</taxon>
    </lineage>
</organism>